<feature type="binding site" evidence="3">
    <location>
        <position position="154"/>
    </location>
    <ligand>
        <name>a divalent metal cation</name>
        <dbReference type="ChEBI" id="CHEBI:60240"/>
    </ligand>
</feature>
<dbReference type="RefSeq" id="WP_051697420.1">
    <property type="nucleotide sequence ID" value="NZ_AUNB01000095.1"/>
</dbReference>
<keyword evidence="6" id="KW-1185">Reference proteome</keyword>
<proteinExistence type="inferred from homology"/>
<dbReference type="PANTHER" id="PTHR10907">
    <property type="entry name" value="REGUCALCIN"/>
    <property type="match status" value="1"/>
</dbReference>
<dbReference type="InterPro" id="IPR005511">
    <property type="entry name" value="SMP-30"/>
</dbReference>
<dbReference type="Gene3D" id="2.120.10.30">
    <property type="entry name" value="TolB, C-terminal domain"/>
    <property type="match status" value="1"/>
</dbReference>
<dbReference type="InterPro" id="IPR011042">
    <property type="entry name" value="6-blade_b-propeller_TolB-like"/>
</dbReference>
<evidence type="ECO:0000256" key="1">
    <source>
        <dbReference type="ARBA" id="ARBA00008853"/>
    </source>
</evidence>
<dbReference type="Proteomes" id="UP000027471">
    <property type="component" value="Unassembled WGS sequence"/>
</dbReference>
<evidence type="ECO:0000313" key="6">
    <source>
        <dbReference type="Proteomes" id="UP000027471"/>
    </source>
</evidence>
<dbReference type="PANTHER" id="PTHR10907:SF47">
    <property type="entry name" value="REGUCALCIN"/>
    <property type="match status" value="1"/>
</dbReference>
<keyword evidence="3" id="KW-0479">Metal-binding</keyword>
<dbReference type="Pfam" id="PF08450">
    <property type="entry name" value="SGL"/>
    <property type="match status" value="1"/>
</dbReference>
<evidence type="ECO:0000256" key="3">
    <source>
        <dbReference type="PIRSR" id="PIRSR605511-2"/>
    </source>
</evidence>
<name>A0A074J639_9RHOB</name>
<dbReference type="GO" id="GO:0005509">
    <property type="term" value="F:calcium ion binding"/>
    <property type="evidence" value="ECO:0007669"/>
    <property type="project" value="TreeGrafter"/>
</dbReference>
<dbReference type="EMBL" id="AUNB01000095">
    <property type="protein sequence ID" value="KEO51370.1"/>
    <property type="molecule type" value="Genomic_DNA"/>
</dbReference>
<sequence length="296" mass="31228">MAPTRIETPLNVHHAGSFGALCGESPVWDHRENLLRWVDITAHQVNAFDPATGDSHSLTLDELVSAVLLEKAGSLLVATVSGLQRLDWKSGAIEFVHNPEPGIAGNRLNDCKADPAGTLFAGTMNEGAKQSSGALYRYGAQGVSRIVSGLTVSNGLAWSPDGARFYLVDSPLGRIYSFDYNAETGVLSDQRVFKEYGAGAGKPDGICTDCEGNLWVAFWGGARIECLRVDGALLHSVPMPVSQVTSLCFGGADMKTLFVTSARIGVKQPGLDGDIFALTPPVGGLLATEVRLAGVA</sequence>
<dbReference type="OrthoDB" id="2633250at2"/>
<dbReference type="AlphaFoldDB" id="A0A074J639"/>
<feature type="binding site" evidence="3">
    <location>
        <position position="204"/>
    </location>
    <ligand>
        <name>a divalent metal cation</name>
        <dbReference type="ChEBI" id="CHEBI:60240"/>
    </ligand>
</feature>
<feature type="domain" description="SMP-30/Gluconolactonase/LRE-like region" evidence="4">
    <location>
        <begin position="22"/>
        <end position="263"/>
    </location>
</feature>
<dbReference type="GO" id="GO:0019853">
    <property type="term" value="P:L-ascorbic acid biosynthetic process"/>
    <property type="evidence" value="ECO:0007669"/>
    <property type="project" value="TreeGrafter"/>
</dbReference>
<feature type="binding site" evidence="3">
    <location>
        <position position="24"/>
    </location>
    <ligand>
        <name>a divalent metal cation</name>
        <dbReference type="ChEBI" id="CHEBI:60240"/>
    </ligand>
</feature>
<dbReference type="eggNOG" id="COG3386">
    <property type="taxonomic scope" value="Bacteria"/>
</dbReference>
<dbReference type="InterPro" id="IPR013658">
    <property type="entry name" value="SGL"/>
</dbReference>
<comment type="cofactor">
    <cofactor evidence="3">
        <name>Zn(2+)</name>
        <dbReference type="ChEBI" id="CHEBI:29105"/>
    </cofactor>
    <text evidence="3">Binds 1 divalent metal cation per subunit.</text>
</comment>
<gene>
    <name evidence="5" type="ORF">DT23_08785</name>
</gene>
<dbReference type="PRINTS" id="PR01790">
    <property type="entry name" value="SMP30FAMILY"/>
</dbReference>
<protein>
    <recommendedName>
        <fullName evidence="4">SMP-30/Gluconolactonase/LRE-like region domain-containing protein</fullName>
    </recommendedName>
</protein>
<feature type="binding site" evidence="3">
    <location>
        <position position="109"/>
    </location>
    <ligand>
        <name>substrate</name>
    </ligand>
</feature>
<keyword evidence="3" id="KW-0862">Zinc</keyword>
<comment type="caution">
    <text evidence="5">The sequence shown here is derived from an EMBL/GenBank/DDBJ whole genome shotgun (WGS) entry which is preliminary data.</text>
</comment>
<organism evidence="5 6">
    <name type="scientific">Thioclava indica</name>
    <dbReference type="NCBI Taxonomy" id="1353528"/>
    <lineage>
        <taxon>Bacteria</taxon>
        <taxon>Pseudomonadati</taxon>
        <taxon>Pseudomonadota</taxon>
        <taxon>Alphaproteobacteria</taxon>
        <taxon>Rhodobacterales</taxon>
        <taxon>Paracoccaceae</taxon>
        <taxon>Thioclava</taxon>
    </lineage>
</organism>
<evidence type="ECO:0000256" key="2">
    <source>
        <dbReference type="PIRSR" id="PIRSR605511-1"/>
    </source>
</evidence>
<comment type="similarity">
    <text evidence="1">Belongs to the SMP-30/CGR1 family.</text>
</comment>
<evidence type="ECO:0000313" key="5">
    <source>
        <dbReference type="EMBL" id="KEO51370.1"/>
    </source>
</evidence>
<dbReference type="GO" id="GO:0004341">
    <property type="term" value="F:gluconolactonase activity"/>
    <property type="evidence" value="ECO:0007669"/>
    <property type="project" value="TreeGrafter"/>
</dbReference>
<reference evidence="5 6" key="1">
    <citation type="journal article" date="2015" name="Antonie Van Leeuwenhoek">
        <title>Thioclava indica sp. nov., isolated from surface seawater of the Indian Ocean.</title>
        <authorList>
            <person name="Liu Y."/>
            <person name="Lai Q."/>
            <person name="Du J."/>
            <person name="Xu H."/>
            <person name="Jiang L."/>
            <person name="Shao Z."/>
        </authorList>
    </citation>
    <scope>NUCLEOTIDE SEQUENCE [LARGE SCALE GENOMIC DNA]</scope>
    <source>
        <strain evidence="5 6">DT23-4</strain>
    </source>
</reference>
<evidence type="ECO:0000259" key="4">
    <source>
        <dbReference type="Pfam" id="PF08450"/>
    </source>
</evidence>
<dbReference type="SUPFAM" id="SSF63829">
    <property type="entry name" value="Calcium-dependent phosphotriesterase"/>
    <property type="match status" value="1"/>
</dbReference>
<feature type="active site" description="Proton donor/acceptor" evidence="2">
    <location>
        <position position="204"/>
    </location>
</feature>
<dbReference type="STRING" id="1353528.DT23_08785"/>
<feature type="binding site" evidence="3">
    <location>
        <position position="107"/>
    </location>
    <ligand>
        <name>substrate</name>
    </ligand>
</feature>
<accession>A0A074J639</accession>